<dbReference type="PANTHER" id="PTHR30469">
    <property type="entry name" value="MULTIDRUG RESISTANCE PROTEIN MDTA"/>
    <property type="match status" value="1"/>
</dbReference>
<dbReference type="Gene3D" id="2.40.30.170">
    <property type="match status" value="1"/>
</dbReference>
<name>A0A4V1MSG1_9BURK</name>
<reference evidence="10 11" key="1">
    <citation type="journal article" date="2017" name="Int. J. Syst. Evol. Microbiol.">
        <title>Achromobacter aloeverae sp. nov., isolated from the root of Aloe vera (L.) Burm.f.</title>
        <authorList>
            <person name="Kuncharoen N."/>
            <person name="Muramatsu Y."/>
            <person name="Shibata C."/>
            <person name="Kamakura Y."/>
            <person name="Nakagawa Y."/>
            <person name="Tanasupawat S."/>
        </authorList>
    </citation>
    <scope>NUCLEOTIDE SEQUENCE [LARGE SCALE GENOMIC DNA]</scope>
    <source>
        <strain evidence="10 11">AVA-1</strain>
    </source>
</reference>
<keyword evidence="6" id="KW-1133">Transmembrane helix</keyword>
<evidence type="ECO:0000256" key="4">
    <source>
        <dbReference type="SAM" id="Coils"/>
    </source>
</evidence>
<organism evidence="10 11">
    <name type="scientific">Achromobacter aloeverae</name>
    <dbReference type="NCBI Taxonomy" id="1750518"/>
    <lineage>
        <taxon>Bacteria</taxon>
        <taxon>Pseudomonadati</taxon>
        <taxon>Pseudomonadota</taxon>
        <taxon>Betaproteobacteria</taxon>
        <taxon>Burkholderiales</taxon>
        <taxon>Alcaligenaceae</taxon>
        <taxon>Achromobacter</taxon>
    </lineage>
</organism>
<evidence type="ECO:0000256" key="6">
    <source>
        <dbReference type="SAM" id="Phobius"/>
    </source>
</evidence>
<dbReference type="InterPro" id="IPR058625">
    <property type="entry name" value="MdtA-like_BSH"/>
</dbReference>
<dbReference type="InterPro" id="IPR058627">
    <property type="entry name" value="MdtA-like_C"/>
</dbReference>
<keyword evidence="4" id="KW-0175">Coiled coil</keyword>
<dbReference type="FunFam" id="2.40.30.170:FF:000010">
    <property type="entry name" value="Efflux RND transporter periplasmic adaptor subunit"/>
    <property type="match status" value="1"/>
</dbReference>
<keyword evidence="6" id="KW-0812">Transmembrane</keyword>
<dbReference type="EMBL" id="PYAL01000002">
    <property type="protein sequence ID" value="RXN91459.1"/>
    <property type="molecule type" value="Genomic_DNA"/>
</dbReference>
<accession>A0A4V1MSG1</accession>
<feature type="domain" description="Multidrug resistance protein MdtA-like barrel-sandwich hybrid" evidence="7">
    <location>
        <begin position="103"/>
        <end position="239"/>
    </location>
</feature>
<evidence type="ECO:0000256" key="2">
    <source>
        <dbReference type="ARBA" id="ARBA00009477"/>
    </source>
</evidence>
<dbReference type="Pfam" id="PF25917">
    <property type="entry name" value="BSH_RND"/>
    <property type="match status" value="1"/>
</dbReference>
<feature type="domain" description="Multidrug resistance protein MdtA-like C-terminal permuted SH3" evidence="9">
    <location>
        <begin position="326"/>
        <end position="382"/>
    </location>
</feature>
<dbReference type="AlphaFoldDB" id="A0A4V1MSG1"/>
<keyword evidence="11" id="KW-1185">Reference proteome</keyword>
<dbReference type="InterPro" id="IPR058792">
    <property type="entry name" value="Beta-barrel_RND_2"/>
</dbReference>
<dbReference type="InterPro" id="IPR006143">
    <property type="entry name" value="RND_pump_MFP"/>
</dbReference>
<evidence type="ECO:0000313" key="11">
    <source>
        <dbReference type="Proteomes" id="UP000290849"/>
    </source>
</evidence>
<dbReference type="RefSeq" id="WP_129150014.1">
    <property type="nucleotide sequence ID" value="NZ_JBHSDO010000013.1"/>
</dbReference>
<comment type="subcellular location">
    <subcellularLocation>
        <location evidence="1">Cell envelope</location>
    </subcellularLocation>
</comment>
<dbReference type="Gene3D" id="2.40.420.20">
    <property type="match status" value="1"/>
</dbReference>
<evidence type="ECO:0000256" key="1">
    <source>
        <dbReference type="ARBA" id="ARBA00004196"/>
    </source>
</evidence>
<comment type="caution">
    <text evidence="10">The sequence shown here is derived from an EMBL/GenBank/DDBJ whole genome shotgun (WGS) entry which is preliminary data.</text>
</comment>
<dbReference type="Proteomes" id="UP000290849">
    <property type="component" value="Unassembled WGS sequence"/>
</dbReference>
<evidence type="ECO:0000256" key="3">
    <source>
        <dbReference type="ARBA" id="ARBA00022448"/>
    </source>
</evidence>
<evidence type="ECO:0000259" key="9">
    <source>
        <dbReference type="Pfam" id="PF25967"/>
    </source>
</evidence>
<dbReference type="PANTHER" id="PTHR30469:SF37">
    <property type="entry name" value="RAGD PROTEIN"/>
    <property type="match status" value="1"/>
</dbReference>
<keyword evidence="3" id="KW-0813">Transport</keyword>
<keyword evidence="6" id="KW-0472">Membrane</keyword>
<dbReference type="SUPFAM" id="SSF111369">
    <property type="entry name" value="HlyD-like secretion proteins"/>
    <property type="match status" value="1"/>
</dbReference>
<sequence>MSEERHHALGIHSLSGEPGGADLPTRDRIVRRLRWLTLAVLVLLALGAARTIIARVQNASDLREGTAQRAIQYVQTAMPAAPDKGQTLSLPGTLQGYVQSPLSARASGYLKLWTKDIGSRVEKGDLLAEIETPEIDQQLSQAVAAREQAAAAMDLARSTQSRWEALRQKDVVSQQDLDEKRGAAAQARANYAAAQANEQRLRQLEGFKRIVAPFAGVITRRNVDVGDLIDAGSGRPLFVLSQTDPLRVYLNVPQSYAQRVKPGQHVVVTQAELPGQAFKGVIARTAASIDLATRTMQVEISLPNPDKMLLPGAYVQVDLHLPPGDTLVLPANALMFRREGALVAVVDDAGKVSLRKVTLGRNYGQTVEVPQGVTATDRVVLNPADSLANGDQVAVADNAGGKAAQGTDTAATAGGQSANREAAKAPAQGRDK</sequence>
<evidence type="ECO:0000259" key="7">
    <source>
        <dbReference type="Pfam" id="PF25917"/>
    </source>
</evidence>
<proteinExistence type="inferred from homology"/>
<dbReference type="GO" id="GO:1990281">
    <property type="term" value="C:efflux pump complex"/>
    <property type="evidence" value="ECO:0007669"/>
    <property type="project" value="TreeGrafter"/>
</dbReference>
<feature type="transmembrane region" description="Helical" evidence="6">
    <location>
        <begin position="35"/>
        <end position="53"/>
    </location>
</feature>
<dbReference type="Pfam" id="PF25967">
    <property type="entry name" value="RND-MFP_C"/>
    <property type="match status" value="1"/>
</dbReference>
<feature type="compositionally biased region" description="Low complexity" evidence="5">
    <location>
        <begin position="399"/>
        <end position="418"/>
    </location>
</feature>
<evidence type="ECO:0000259" key="8">
    <source>
        <dbReference type="Pfam" id="PF25954"/>
    </source>
</evidence>
<dbReference type="OrthoDB" id="9784484at2"/>
<dbReference type="GO" id="GO:0015562">
    <property type="term" value="F:efflux transmembrane transporter activity"/>
    <property type="evidence" value="ECO:0007669"/>
    <property type="project" value="TreeGrafter"/>
</dbReference>
<evidence type="ECO:0000256" key="5">
    <source>
        <dbReference type="SAM" id="MobiDB-lite"/>
    </source>
</evidence>
<dbReference type="Pfam" id="PF25954">
    <property type="entry name" value="Beta-barrel_RND_2"/>
    <property type="match status" value="1"/>
</dbReference>
<dbReference type="NCBIfam" id="TIGR01730">
    <property type="entry name" value="RND_mfp"/>
    <property type="match status" value="1"/>
</dbReference>
<evidence type="ECO:0000313" key="10">
    <source>
        <dbReference type="EMBL" id="RXN91459.1"/>
    </source>
</evidence>
<feature type="domain" description="CusB-like beta-barrel" evidence="8">
    <location>
        <begin position="250"/>
        <end position="320"/>
    </location>
</feature>
<feature type="coiled-coil region" evidence="4">
    <location>
        <begin position="177"/>
        <end position="204"/>
    </location>
</feature>
<dbReference type="Gene3D" id="1.10.287.470">
    <property type="entry name" value="Helix hairpin bin"/>
    <property type="match status" value="1"/>
</dbReference>
<dbReference type="Gene3D" id="2.40.50.100">
    <property type="match status" value="1"/>
</dbReference>
<comment type="similarity">
    <text evidence="2">Belongs to the membrane fusion protein (MFP) (TC 8.A.1) family.</text>
</comment>
<feature type="region of interest" description="Disordered" evidence="5">
    <location>
        <begin position="399"/>
        <end position="432"/>
    </location>
</feature>
<gene>
    <name evidence="10" type="ORF">C7R54_09965</name>
</gene>
<protein>
    <submittedName>
        <fullName evidence="10">Efflux transporter periplasmic adaptor subunit</fullName>
    </submittedName>
</protein>